<dbReference type="PANTHER" id="PTHR10514">
    <property type="entry name" value="ANGIOTENSIN-CONVERTING ENZYME"/>
    <property type="match status" value="1"/>
</dbReference>
<feature type="disulfide bond" evidence="9 12">
    <location>
        <begin position="1549"/>
        <end position="1567"/>
    </location>
</feature>
<dbReference type="HOGENOM" id="CLU_003200_0_0_1"/>
<evidence type="ECO:0000256" key="10">
    <source>
        <dbReference type="PIRSR" id="PIRSR601548-6"/>
    </source>
</evidence>
<dbReference type="GO" id="GO:0006508">
    <property type="term" value="P:proteolysis"/>
    <property type="evidence" value="ECO:0007669"/>
    <property type="project" value="UniProtKB-KW"/>
</dbReference>
<dbReference type="PRINTS" id="PR00791">
    <property type="entry name" value="PEPDIPTASEA"/>
</dbReference>
<dbReference type="VEuPathDB" id="VectorBase:ADAC005286"/>
<evidence type="ECO:0000259" key="15">
    <source>
        <dbReference type="Pfam" id="PF21038"/>
    </source>
</evidence>
<evidence type="ECO:0000313" key="19">
    <source>
        <dbReference type="Proteomes" id="UP000000673"/>
    </source>
</evidence>
<dbReference type="GO" id="GO:0008237">
    <property type="term" value="F:metallopeptidase activity"/>
    <property type="evidence" value="ECO:0007669"/>
    <property type="project" value="UniProtKB-KW"/>
</dbReference>
<evidence type="ECO:0000313" key="17">
    <source>
        <dbReference type="EMBL" id="ETN63008.1"/>
    </source>
</evidence>
<keyword evidence="13" id="KW-0121">Carboxypeptidase</keyword>
<feature type="region of interest" description="Disordered" evidence="14">
    <location>
        <begin position="856"/>
        <end position="878"/>
    </location>
</feature>
<feature type="binding site" evidence="8">
    <location>
        <position position="1394"/>
    </location>
    <ligand>
        <name>Zn(2+)</name>
        <dbReference type="ChEBI" id="CHEBI:29105"/>
        <label>1</label>
        <note>catalytic</note>
    </ligand>
</feature>
<reference evidence="18" key="4">
    <citation type="submission" date="2015-06" db="UniProtKB">
        <authorList>
            <consortium name="EnsemblMetazoa"/>
        </authorList>
    </citation>
    <scope>IDENTIFICATION</scope>
</reference>
<feature type="domain" description="Centrosomal protein CEP104 N-terminal" evidence="15">
    <location>
        <begin position="33"/>
        <end position="154"/>
    </location>
</feature>
<reference evidence="17 19" key="1">
    <citation type="journal article" date="2010" name="BMC Genomics">
        <title>Combination of measures distinguishes pre-miRNAs from other stem-loops in the genome of the newly sequenced Anopheles darlingi.</title>
        <authorList>
            <person name="Mendes N.D."/>
            <person name="Freitas A.T."/>
            <person name="Vasconcelos A.T."/>
            <person name="Sagot M.F."/>
        </authorList>
    </citation>
    <scope>NUCLEOTIDE SEQUENCE</scope>
</reference>
<keyword evidence="19" id="KW-1185">Reference proteome</keyword>
<feature type="region of interest" description="Disordered" evidence="14">
    <location>
        <begin position="337"/>
        <end position="437"/>
    </location>
</feature>
<dbReference type="Pfam" id="PF21038">
    <property type="entry name" value="CEP104_N"/>
    <property type="match status" value="1"/>
</dbReference>
<dbReference type="OMA" id="SEIRCPF"/>
<dbReference type="GO" id="GO:0004180">
    <property type="term" value="F:carboxypeptidase activity"/>
    <property type="evidence" value="ECO:0007669"/>
    <property type="project" value="UniProtKB-KW"/>
</dbReference>
<keyword evidence="13" id="KW-0482">Metalloprotease</keyword>
<keyword evidence="13" id="KW-0645">Protease</keyword>
<dbReference type="Gene3D" id="1.25.10.10">
    <property type="entry name" value="Leucine-rich Repeat Variant"/>
    <property type="match status" value="1"/>
</dbReference>
<evidence type="ECO:0000259" key="16">
    <source>
        <dbReference type="Pfam" id="PF21039"/>
    </source>
</evidence>
<evidence type="ECO:0000256" key="14">
    <source>
        <dbReference type="SAM" id="MobiDB-lite"/>
    </source>
</evidence>
<evidence type="ECO:0000313" key="18">
    <source>
        <dbReference type="EnsemblMetazoa" id="ADAC005286-PA"/>
    </source>
</evidence>
<dbReference type="GO" id="GO:0005886">
    <property type="term" value="C:plasma membrane"/>
    <property type="evidence" value="ECO:0007669"/>
    <property type="project" value="TreeGrafter"/>
</dbReference>
<dbReference type="PANTHER" id="PTHR10514:SF44">
    <property type="entry name" value="ANGIOTENSIN-CONVERTING ENZYME-RELATED"/>
    <property type="match status" value="1"/>
</dbReference>
<evidence type="ECO:0000256" key="7">
    <source>
        <dbReference type="PIRSR" id="PIRSR601548-2"/>
    </source>
</evidence>
<feature type="binding site" evidence="11">
    <location>
        <position position="1394"/>
    </location>
    <ligand>
        <name>Zn(2+)</name>
        <dbReference type="ChEBI" id="CHEBI:29105"/>
        <label>2</label>
        <note>catalytic</note>
    </ligand>
</feature>
<feature type="binding site" evidence="8">
    <location>
        <position position="1398"/>
    </location>
    <ligand>
        <name>Zn(2+)</name>
        <dbReference type="ChEBI" id="CHEBI:29105"/>
        <label>1</label>
        <note>catalytic</note>
    </ligand>
</feature>
<feature type="binding site" evidence="7">
    <location>
        <position position="1533"/>
    </location>
    <ligand>
        <name>chloride</name>
        <dbReference type="ChEBI" id="CHEBI:17996"/>
        <label>1</label>
    </ligand>
</feature>
<dbReference type="Pfam" id="PF21040">
    <property type="entry name" value="CEP104-like_TOG"/>
    <property type="match status" value="1"/>
</dbReference>
<dbReference type="MEROPS" id="M02.003"/>
<evidence type="ECO:0000256" key="6">
    <source>
        <dbReference type="PIRSR" id="PIRSR601548-10"/>
    </source>
</evidence>
<keyword evidence="8 13" id="KW-0862">Zinc</keyword>
<dbReference type="PROSITE" id="PS52011">
    <property type="entry name" value="PEPTIDASE_M2"/>
    <property type="match status" value="1"/>
</dbReference>
<feature type="disulfide bond" evidence="9 12">
    <location>
        <begin position="1363"/>
        <end position="1381"/>
    </location>
</feature>
<evidence type="ECO:0000256" key="4">
    <source>
        <dbReference type="ARBA" id="ARBA00023180"/>
    </source>
</evidence>
<accession>W5JI94</accession>
<dbReference type="Pfam" id="PF21039">
    <property type="entry name" value="CEP104_ZnF"/>
    <property type="match status" value="1"/>
</dbReference>
<comment type="cofactor">
    <cofactor evidence="13">
        <name>Zn(2+)</name>
        <dbReference type="ChEBI" id="CHEBI:29105"/>
    </cofactor>
    <text evidence="13">Binds 1 zinc ion per subunit.</text>
</comment>
<dbReference type="eggNOG" id="KOG3690">
    <property type="taxonomic scope" value="Eukaryota"/>
</dbReference>
<feature type="binding site" evidence="11">
    <location>
        <position position="1398"/>
    </location>
    <ligand>
        <name>Zn(2+)</name>
        <dbReference type="ChEBI" id="CHEBI:29105"/>
        <label>2</label>
        <note>catalytic</note>
    </ligand>
</feature>
<feature type="active site" description="Proton acceptor 1" evidence="5">
    <location>
        <position position="1395"/>
    </location>
</feature>
<comment type="similarity">
    <text evidence="1 12 13">Belongs to the peptidase M2 family.</text>
</comment>
<keyword evidence="3 9" id="KW-1015">Disulfide bond</keyword>
<name>W5JI94_ANODA</name>
<dbReference type="GO" id="GO:0005615">
    <property type="term" value="C:extracellular space"/>
    <property type="evidence" value="ECO:0007669"/>
    <property type="project" value="TreeGrafter"/>
</dbReference>
<evidence type="ECO:0000256" key="13">
    <source>
        <dbReference type="RuleBase" id="RU361144"/>
    </source>
</evidence>
<dbReference type="VEuPathDB" id="VectorBase:ADAR2_000896"/>
<dbReference type="GO" id="GO:0008241">
    <property type="term" value="F:peptidyl-dipeptidase activity"/>
    <property type="evidence" value="ECO:0007669"/>
    <property type="project" value="InterPro"/>
</dbReference>
<evidence type="ECO:0000256" key="12">
    <source>
        <dbReference type="PROSITE-ProRule" id="PRU01355"/>
    </source>
</evidence>
<evidence type="ECO:0000256" key="8">
    <source>
        <dbReference type="PIRSR" id="PIRSR601548-3"/>
    </source>
</evidence>
<dbReference type="GO" id="GO:0046872">
    <property type="term" value="F:metal ion binding"/>
    <property type="evidence" value="ECO:0007669"/>
    <property type="project" value="UniProtKB-KW"/>
</dbReference>
<proteinExistence type="inferred from homology"/>
<gene>
    <name evidence="17" type="ORF">AND_005286</name>
</gene>
<feature type="active site" description="Proton acceptor 2" evidence="10">
    <location>
        <position position="1395"/>
    </location>
</feature>
<feature type="compositionally biased region" description="Polar residues" evidence="14">
    <location>
        <begin position="337"/>
        <end position="350"/>
    </location>
</feature>
<feature type="active site" description="Proton donor 1" evidence="5">
    <location>
        <position position="1524"/>
    </location>
</feature>
<feature type="binding site" evidence="8">
    <location>
        <position position="1422"/>
    </location>
    <ligand>
        <name>Zn(2+)</name>
        <dbReference type="ChEBI" id="CHEBI:29105"/>
        <label>1</label>
        <note>catalytic</note>
    </ligand>
</feature>
<keyword evidence="4 6" id="KW-0325">Glycoprotein</keyword>
<reference evidence="17" key="2">
    <citation type="submission" date="2010-05" db="EMBL/GenBank/DDBJ databases">
        <authorList>
            <person name="Almeida L.G."/>
            <person name="Nicolas M.F."/>
            <person name="Souza R.C."/>
            <person name="Vasconcelos A.T.R."/>
        </authorList>
    </citation>
    <scope>NUCLEOTIDE SEQUENCE</scope>
</reference>
<dbReference type="Proteomes" id="UP000000673">
    <property type="component" value="Unassembled WGS sequence"/>
</dbReference>
<dbReference type="InterPro" id="IPR048738">
    <property type="entry name" value="CEP104_Znf"/>
</dbReference>
<dbReference type="EMBL" id="ADMH02001324">
    <property type="protein sequence ID" value="ETN63008.1"/>
    <property type="molecule type" value="Genomic_DNA"/>
</dbReference>
<reference evidence="17" key="3">
    <citation type="journal article" date="2013" name="Nucleic Acids Res.">
        <title>The genome of Anopheles darlingi, the main neotropical malaria vector.</title>
        <authorList>
            <person name="Marinotti O."/>
            <person name="Cerqueira G.C."/>
            <person name="de Almeida L.G."/>
            <person name="Ferro M.I."/>
            <person name="Loreto E.L."/>
            <person name="Zaha A."/>
            <person name="Teixeira S.M."/>
            <person name="Wespiser A.R."/>
            <person name="Almeida E Silva A."/>
            <person name="Schlindwein A.D."/>
            <person name="Pacheco A.C."/>
            <person name="Silva A.L."/>
            <person name="Graveley B.R."/>
            <person name="Walenz B.P."/>
            <person name="Lima Bde A."/>
            <person name="Ribeiro C.A."/>
            <person name="Nunes-Silva C.G."/>
            <person name="de Carvalho C.R."/>
            <person name="Soares C.M."/>
            <person name="de Menezes C.B."/>
            <person name="Matiolli C."/>
            <person name="Caffrey D."/>
            <person name="Araujo D.A."/>
            <person name="de Oliveira D.M."/>
            <person name="Golenbock D."/>
            <person name="Grisard E.C."/>
            <person name="Fantinatti-Garboggini F."/>
            <person name="de Carvalho F.M."/>
            <person name="Barcellos F.G."/>
            <person name="Prosdocimi F."/>
            <person name="May G."/>
            <person name="Azevedo Junior G.M."/>
            <person name="Guimaraes G.M."/>
            <person name="Goldman G.H."/>
            <person name="Padilha I.Q."/>
            <person name="Batista Jda S."/>
            <person name="Ferro J.A."/>
            <person name="Ribeiro J.M."/>
            <person name="Fietto J.L."/>
            <person name="Dabbas K.M."/>
            <person name="Cerdeira L."/>
            <person name="Agnez-Lima L.F."/>
            <person name="Brocchi M."/>
            <person name="de Carvalho M.O."/>
            <person name="Teixeira Mde M."/>
            <person name="Diniz Maia Mde M."/>
            <person name="Goldman M.H."/>
            <person name="Cruz Schneider M.P."/>
            <person name="Felipe M.S."/>
            <person name="Hungria M."/>
            <person name="Nicolas M.F."/>
            <person name="Pereira M."/>
            <person name="Montes M.A."/>
            <person name="Cantao M.E."/>
            <person name="Vincentz M."/>
            <person name="Rafael M.S."/>
            <person name="Silverman N."/>
            <person name="Stoco P.H."/>
            <person name="Souza R.C."/>
            <person name="Vicentini R."/>
            <person name="Gazzinelli R.T."/>
            <person name="Neves Rde O."/>
            <person name="Silva R."/>
            <person name="Astolfi-Filho S."/>
            <person name="Maciel T.E."/>
            <person name="Urmenyi T.P."/>
            <person name="Tadei W.P."/>
            <person name="Camargo E.P."/>
            <person name="de Vasconcelos A.T."/>
        </authorList>
    </citation>
    <scope>NUCLEOTIDE SEQUENCE</scope>
</reference>
<feature type="compositionally biased region" description="Low complexity" evidence="14">
    <location>
        <begin position="351"/>
        <end position="376"/>
    </location>
</feature>
<organism evidence="17">
    <name type="scientific">Anopheles darlingi</name>
    <name type="common">Mosquito</name>
    <dbReference type="NCBI Taxonomy" id="43151"/>
    <lineage>
        <taxon>Eukaryota</taxon>
        <taxon>Metazoa</taxon>
        <taxon>Ecdysozoa</taxon>
        <taxon>Arthropoda</taxon>
        <taxon>Hexapoda</taxon>
        <taxon>Insecta</taxon>
        <taxon>Pterygota</taxon>
        <taxon>Neoptera</taxon>
        <taxon>Endopterygota</taxon>
        <taxon>Diptera</taxon>
        <taxon>Nematocera</taxon>
        <taxon>Culicoidea</taxon>
        <taxon>Culicidae</taxon>
        <taxon>Anophelinae</taxon>
        <taxon>Anopheles</taxon>
    </lineage>
</organism>
<dbReference type="EnsemblMetazoa" id="ADAC005286-RA">
    <property type="protein sequence ID" value="ADAC005286-PA"/>
    <property type="gene ID" value="ADAC005286"/>
</dbReference>
<dbReference type="InterPro" id="IPR011989">
    <property type="entry name" value="ARM-like"/>
</dbReference>
<feature type="domain" description="Centrosomal protein CEP104 Zn finger" evidence="16">
    <location>
        <begin position="951"/>
        <end position="997"/>
    </location>
</feature>
<feature type="glycosylation site" description="N-linked (GlcNAc...) asparagine" evidence="6">
    <location>
        <position position="1080"/>
    </location>
</feature>
<dbReference type="InterPro" id="IPR048739">
    <property type="entry name" value="CEP104_N"/>
</dbReference>
<feature type="compositionally biased region" description="Polar residues" evidence="14">
    <location>
        <begin position="864"/>
        <end position="875"/>
    </location>
</feature>
<evidence type="ECO:0000256" key="1">
    <source>
        <dbReference type="ARBA" id="ARBA00008139"/>
    </source>
</evidence>
<feature type="disulfide bond" evidence="9 12">
    <location>
        <begin position="1160"/>
        <end position="1168"/>
    </location>
</feature>
<evidence type="ECO:0000256" key="11">
    <source>
        <dbReference type="PIRSR" id="PIRSR601548-8"/>
    </source>
</evidence>
<dbReference type="CDD" id="cd06461">
    <property type="entry name" value="M2_ACE"/>
    <property type="match status" value="1"/>
</dbReference>
<evidence type="ECO:0000256" key="3">
    <source>
        <dbReference type="ARBA" id="ARBA00023157"/>
    </source>
</evidence>
<keyword evidence="8 13" id="KW-0479">Metal-binding</keyword>
<dbReference type="VEuPathDB" id="VectorBase:ADAR2_001585"/>
<feature type="active site" description="Proton donor 2" evidence="10">
    <location>
        <position position="1524"/>
    </location>
</feature>
<keyword evidence="2" id="KW-0732">Signal</keyword>
<keyword evidence="13" id="KW-0378">Hydrolase</keyword>
<dbReference type="FunFam" id="1.25.10.10:FF:000269">
    <property type="entry name" value="Uncharacterized protein, isoform A"/>
    <property type="match status" value="1"/>
</dbReference>
<evidence type="ECO:0000256" key="5">
    <source>
        <dbReference type="PIRSR" id="PIRSR601548-1"/>
    </source>
</evidence>
<evidence type="ECO:0000256" key="9">
    <source>
        <dbReference type="PIRSR" id="PIRSR601548-4"/>
    </source>
</evidence>
<evidence type="ECO:0000256" key="2">
    <source>
        <dbReference type="ARBA" id="ARBA00022729"/>
    </source>
</evidence>
<feature type="binding site" evidence="11">
    <location>
        <position position="1422"/>
    </location>
    <ligand>
        <name>Zn(2+)</name>
        <dbReference type="ChEBI" id="CHEBI:29105"/>
        <label>2</label>
        <note>catalytic</note>
    </ligand>
</feature>
<dbReference type="FunCoup" id="W5JI94">
    <property type="interactions" value="718"/>
</dbReference>
<sequence>MARKVPFKVVFATDEDSEYPASELNSHSPTVHGWRSNADSVVNPKEIVLRFLHPARIVRIQVLAHQYYIPERIELWIHYSSKSAPSTPSSQSFEYMGFVALSDNASTNFTSRELQSVAVTPRIGSHLKLRLGPAHPNQFNKDTQVALLAINILGEELSSEELASLQSNATGLLTAVPANIDILNSSLASACDDLSYSMYVEESICDVVRKMEILKIQAVQDERFEYARKLKLCMGALRTAGERLGRYALAKRQAVQAEDFTTARLRKEQIEMYRKAVFDQLRVELLLQSDKSITSNDSCSELYASKPTLPSPPSLQDVASALSSDVKLPHAHHLHTQANLQESSAKPQTVSDATDSSASTATATTTASASSASSSTVKPEGRNSQASLGRPEDGVQNSPLLSHKGRSPMRSPTNTGSLRRRNRSTPRNSYEDYDERAIPTLGTHSNDFLRECQGTAMIEQDGGKIRCKLNDRERRQAALPILIFGMELVELIYSRQFTDREEGLIRLRGILKQEIEPEPQLQAAQAGPNKICRGATLLLHRGVRDAVFSTFSQATETVRSLFMEFVPNRVIGSEVARSVDRLLPELLSKSGDPSARVHTLAQHTILSIAACPEVREQHLIAPALSRPVGNGTHPRLALSRMQMLEQLVLSQGISNDKQSGLACRTLSEAGCSGIHHPAESVRKVAERVLLLVYKVNPRLVRKQLPPDDDITRRNLLYRQLFSEFDKIDLQVGAGADGEALQHDDRKKEMLENKQFYGPTSFAGICSPPMSGSSKSSPPVEIRNKNQRYDGRTIVSFSDGQTGVQSSFSSMKLQDTHSSPVRRLDATTAGIIKSKSGHAIGHHGHWTTVAGAGLGAGSSGGCDDTASNNRDSNGSTYYDKLDTGTGNGRLQCNGKTATSVATVARQKLTQHKTNMYDSTIGFLPGSGTENGAGSRKSSNSDSFDGIESEIRCPFCDWICHGDPSQLDKHYWKACPVLTKCPQCSQILEVAALTGHLVKLTTGAARCPLCHDDVLLPLDGGWKRHLLSRAGCLGPVHRRSAESADSSADYDEEVRQGLVALEKLYQKAKADRTHAAWAYASNLTELNLQKQNQAASSFAEVAQKTARTVRQYSLDRLQDDDLKRRIKKLSMLDDAALPDDKFSELLAAIANMESNYAKAKICAYGDESKCGLTLDPELTEIFANHRDAAELKYYWVQWHNATGAPTRADFQKYVDLKNEAARLNGFPSAAETWLKEYDDSTFEQQVDDVINQIRPLYEQLHAYVRYRLRQKYGDKVVSPTGPIPMHLLGNLWAQTWDNIADFTTPFPEKKLLDVTDEMVRQGYTARRMFEMGDDFFVSLNMTRLPQSFWEKSILEKPTDGRELVCHASAWEFFATDDVRIKQCTRVNMREFFVVHHELGHIQYYLQYQHQPIEYRRGANPGFHEAVGDVLSLSVSTPKHLRRIGLLNDYVEDEHVKINQFYRAGVTKLVFLPFAYTLDKYRWGVFRGEIKPEEYNCKFWEMRSKYSGVEPPVVRSEADLDAPAKYHVSADVEYLRYFVSYVIQFQFHRAACALAGEYVKGDPEKTLNNCDIYQSAAAGNKLKEMLSLGASKPWPDAMEVLTGERKMSADAFLEYFQPLYVWLQAENERNGAHIGWTPTNKCVSNNIDFLKGSE</sequence>
<dbReference type="eggNOG" id="KOG4825">
    <property type="taxonomic scope" value="Eukaryota"/>
</dbReference>
<dbReference type="EC" id="3.4.-.-" evidence="13"/>
<dbReference type="SUPFAM" id="SSF55486">
    <property type="entry name" value="Metalloproteases ('zincins'), catalytic domain"/>
    <property type="match status" value="1"/>
</dbReference>
<dbReference type="Pfam" id="PF01401">
    <property type="entry name" value="Peptidase_M2"/>
    <property type="match status" value="1"/>
</dbReference>
<dbReference type="InterPro" id="IPR001548">
    <property type="entry name" value="Peptidase_M2"/>
</dbReference>
<feature type="binding site" evidence="7">
    <location>
        <position position="1235"/>
    </location>
    <ligand>
        <name>chloride</name>
        <dbReference type="ChEBI" id="CHEBI:17996"/>
        <label>1</label>
    </ligand>
</feature>
<protein>
    <recommendedName>
        <fullName evidence="13">Angiotensin-converting enzyme</fullName>
        <ecNumber evidence="13">3.4.-.-</ecNumber>
    </recommendedName>
</protein>